<keyword evidence="2" id="KW-1185">Reference proteome</keyword>
<organism evidence="1 2">
    <name type="scientific">Nocardia uniformis</name>
    <dbReference type="NCBI Taxonomy" id="53432"/>
    <lineage>
        <taxon>Bacteria</taxon>
        <taxon>Bacillati</taxon>
        <taxon>Actinomycetota</taxon>
        <taxon>Actinomycetes</taxon>
        <taxon>Mycobacteriales</taxon>
        <taxon>Nocardiaceae</taxon>
        <taxon>Nocardia</taxon>
    </lineage>
</organism>
<dbReference type="RefSeq" id="WP_067522171.1">
    <property type="nucleotide sequence ID" value="NZ_JABELX010000011.1"/>
</dbReference>
<name>A0A849CBD6_9NOCA</name>
<proteinExistence type="predicted"/>
<evidence type="ECO:0000313" key="1">
    <source>
        <dbReference type="EMBL" id="NNH73650.1"/>
    </source>
</evidence>
<dbReference type="Proteomes" id="UP000586827">
    <property type="component" value="Unassembled WGS sequence"/>
</dbReference>
<sequence>MRNRMPLAEKIERMIAFAHRWDEPALDDTQIAAELTRRLGRPVEPADIAGLRDGSVTLIPRDVAAELCALCGVTDKGYLLPEGDEDVDIDLRLQLWTLARDRGVQHVAARAMTRDKLRELIADLRALPVRTR</sequence>
<dbReference type="EMBL" id="JABELX010000011">
    <property type="protein sequence ID" value="NNH73650.1"/>
    <property type="molecule type" value="Genomic_DNA"/>
</dbReference>
<evidence type="ECO:0000313" key="2">
    <source>
        <dbReference type="Proteomes" id="UP000586827"/>
    </source>
</evidence>
<dbReference type="GO" id="GO:0003677">
    <property type="term" value="F:DNA binding"/>
    <property type="evidence" value="ECO:0007669"/>
    <property type="project" value="InterPro"/>
</dbReference>
<dbReference type="InterPro" id="IPR010982">
    <property type="entry name" value="Lambda_DNA-bd_dom_sf"/>
</dbReference>
<protein>
    <submittedName>
        <fullName evidence="1">Uncharacterized protein</fullName>
    </submittedName>
</protein>
<dbReference type="AlphaFoldDB" id="A0A849CBD6"/>
<dbReference type="Gene3D" id="1.10.260.40">
    <property type="entry name" value="lambda repressor-like DNA-binding domains"/>
    <property type="match status" value="1"/>
</dbReference>
<accession>A0A849CBD6</accession>
<gene>
    <name evidence="1" type="ORF">HLB23_28005</name>
</gene>
<reference evidence="1 2" key="1">
    <citation type="submission" date="2020-05" db="EMBL/GenBank/DDBJ databases">
        <title>MicrobeNet Type strains.</title>
        <authorList>
            <person name="Nicholson A.C."/>
        </authorList>
    </citation>
    <scope>NUCLEOTIDE SEQUENCE [LARGE SCALE GENOMIC DNA]</scope>
    <source>
        <strain evidence="1 2">JCM 3224</strain>
    </source>
</reference>
<comment type="caution">
    <text evidence="1">The sequence shown here is derived from an EMBL/GenBank/DDBJ whole genome shotgun (WGS) entry which is preliminary data.</text>
</comment>